<reference evidence="1" key="1">
    <citation type="journal article" date="2020" name="Nature">
        <title>Giant virus diversity and host interactions through global metagenomics.</title>
        <authorList>
            <person name="Schulz F."/>
            <person name="Roux S."/>
            <person name="Paez-Espino D."/>
            <person name="Jungbluth S."/>
            <person name="Walsh D.A."/>
            <person name="Denef V.J."/>
            <person name="McMahon K.D."/>
            <person name="Konstantinidis K.T."/>
            <person name="Eloe-Fadrosh E.A."/>
            <person name="Kyrpides N.C."/>
            <person name="Woyke T."/>
        </authorList>
    </citation>
    <scope>NUCLEOTIDE SEQUENCE</scope>
    <source>
        <strain evidence="1">GVMAG-M-3300023179-90</strain>
    </source>
</reference>
<accession>A0A6C0HBB7</accession>
<dbReference type="EMBL" id="MN739921">
    <property type="protein sequence ID" value="QHT77799.1"/>
    <property type="molecule type" value="Genomic_DNA"/>
</dbReference>
<evidence type="ECO:0000313" key="1">
    <source>
        <dbReference type="EMBL" id="QHT77799.1"/>
    </source>
</evidence>
<dbReference type="AlphaFoldDB" id="A0A6C0HBB7"/>
<sequence>MTSIPKNDITDIISRLPQDIKNLIYKEYFLAKLVYADLKKIINSNRAKALYNIELANVLPKVLENDIIVKYLCKQEKEFKFVYELEVTSKPDQKVNYYTFASLWLFNLYFKNIIQIPRGLSIRTNLVSNANSNNSITGSNVVAIQ</sequence>
<protein>
    <submittedName>
        <fullName evidence="1">Uncharacterized protein</fullName>
    </submittedName>
</protein>
<organism evidence="1">
    <name type="scientific">viral metagenome</name>
    <dbReference type="NCBI Taxonomy" id="1070528"/>
    <lineage>
        <taxon>unclassified sequences</taxon>
        <taxon>metagenomes</taxon>
        <taxon>organismal metagenomes</taxon>
    </lineage>
</organism>
<name>A0A6C0HBB7_9ZZZZ</name>
<proteinExistence type="predicted"/>